<proteinExistence type="predicted"/>
<comment type="caution">
    <text evidence="1">The sequence shown here is derived from an EMBL/GenBank/DDBJ whole genome shotgun (WGS) entry which is preliminary data.</text>
</comment>
<protein>
    <submittedName>
        <fullName evidence="1">Uncharacterized protein</fullName>
    </submittedName>
</protein>
<dbReference type="Proteomes" id="UP000680348">
    <property type="component" value="Unassembled WGS sequence"/>
</dbReference>
<evidence type="ECO:0000313" key="2">
    <source>
        <dbReference type="Proteomes" id="UP000680348"/>
    </source>
</evidence>
<gene>
    <name evidence="1" type="ORF">KEU06_23515</name>
</gene>
<evidence type="ECO:0000313" key="1">
    <source>
        <dbReference type="EMBL" id="MBS3651591.1"/>
    </source>
</evidence>
<organism evidence="1 2">
    <name type="scientific">Pseudaminobacter soli</name>
    <name type="common">ex Zhang et al. 2022</name>
    <dbReference type="NCBI Taxonomy" id="2831468"/>
    <lineage>
        <taxon>Bacteria</taxon>
        <taxon>Pseudomonadati</taxon>
        <taxon>Pseudomonadota</taxon>
        <taxon>Alphaproteobacteria</taxon>
        <taxon>Hyphomicrobiales</taxon>
        <taxon>Phyllobacteriaceae</taxon>
        <taxon>Pseudaminobacter</taxon>
    </lineage>
</organism>
<reference evidence="1" key="1">
    <citation type="submission" date="2021-04" db="EMBL/GenBank/DDBJ databases">
        <title>Pseudaminobacter soli sp. nov., isolated from paddy soil contaminated by heavy metals.</title>
        <authorList>
            <person name="Zhang K."/>
        </authorList>
    </citation>
    <scope>NUCLEOTIDE SEQUENCE</scope>
    <source>
        <strain evidence="1">19-2017</strain>
    </source>
</reference>
<keyword evidence="2" id="KW-1185">Reference proteome</keyword>
<accession>A0A942IBH1</accession>
<sequence>MKEIEWEDDRKGGICNCATAELGELSLWVERLQRDPDNRYVWTVDAIGGDGRCYAVGIEPKEALAKQAAEFAARNIARPRLRLVHAASRSGLPLSDLILDELSAGCGCGGLRRS</sequence>
<dbReference type="AlphaFoldDB" id="A0A942IBH1"/>
<dbReference type="RefSeq" id="WP_188257139.1">
    <property type="nucleotide sequence ID" value="NZ_JABVCF010000014.1"/>
</dbReference>
<dbReference type="EMBL" id="JAGWCR010000014">
    <property type="protein sequence ID" value="MBS3651591.1"/>
    <property type="molecule type" value="Genomic_DNA"/>
</dbReference>
<name>A0A942IBH1_9HYPH</name>